<dbReference type="STRING" id="1454003.AW10_03692"/>
<evidence type="ECO:0000256" key="13">
    <source>
        <dbReference type="SAM" id="MobiDB-lite"/>
    </source>
</evidence>
<organism evidence="14 15">
    <name type="scientific">Candidatus Accumulibacter appositus</name>
    <dbReference type="NCBI Taxonomy" id="1454003"/>
    <lineage>
        <taxon>Bacteria</taxon>
        <taxon>Pseudomonadati</taxon>
        <taxon>Pseudomonadota</taxon>
        <taxon>Betaproteobacteria</taxon>
        <taxon>Candidatus Accumulibacter</taxon>
    </lineage>
</organism>
<keyword evidence="11 12" id="KW-0472">Membrane</keyword>
<dbReference type="InterPro" id="IPR052075">
    <property type="entry name" value="Heme_exporter_D"/>
</dbReference>
<feature type="transmembrane region" description="Helical" evidence="12">
    <location>
        <begin position="17"/>
        <end position="40"/>
    </location>
</feature>
<keyword evidence="9 12" id="KW-0201">Cytochrome c-type biogenesis</keyword>
<dbReference type="GO" id="GO:0017004">
    <property type="term" value="P:cytochrome complex assembly"/>
    <property type="evidence" value="ECO:0007669"/>
    <property type="project" value="UniProtKB-KW"/>
</dbReference>
<protein>
    <recommendedName>
        <fullName evidence="4 12">Heme exporter protein D</fullName>
    </recommendedName>
</protein>
<keyword evidence="7 12" id="KW-0997">Cell inner membrane</keyword>
<evidence type="ECO:0000256" key="12">
    <source>
        <dbReference type="RuleBase" id="RU363101"/>
    </source>
</evidence>
<evidence type="ECO:0000256" key="10">
    <source>
        <dbReference type="ARBA" id="ARBA00022989"/>
    </source>
</evidence>
<dbReference type="NCBIfam" id="TIGR03141">
    <property type="entry name" value="cytochro_ccmD"/>
    <property type="match status" value="1"/>
</dbReference>
<evidence type="ECO:0000256" key="2">
    <source>
        <dbReference type="ARBA" id="ARBA00004377"/>
    </source>
</evidence>
<dbReference type="GO" id="GO:0005886">
    <property type="term" value="C:plasma membrane"/>
    <property type="evidence" value="ECO:0007669"/>
    <property type="project" value="UniProtKB-SubCell"/>
</dbReference>
<accession>A0A011N4Q0</accession>
<evidence type="ECO:0000256" key="8">
    <source>
        <dbReference type="ARBA" id="ARBA00022692"/>
    </source>
</evidence>
<dbReference type="Proteomes" id="UP000021816">
    <property type="component" value="Unassembled WGS sequence"/>
</dbReference>
<keyword evidence="6 12" id="KW-1003">Cell membrane</keyword>
<keyword evidence="10 12" id="KW-1133">Transmembrane helix</keyword>
<dbReference type="InterPro" id="IPR007078">
    <property type="entry name" value="Haem_export_protD_CcmD"/>
</dbReference>
<dbReference type="GO" id="GO:1903607">
    <property type="term" value="P:cytochrome c biosynthetic process"/>
    <property type="evidence" value="ECO:0007669"/>
    <property type="project" value="TreeGrafter"/>
</dbReference>
<evidence type="ECO:0000313" key="15">
    <source>
        <dbReference type="Proteomes" id="UP000021816"/>
    </source>
</evidence>
<dbReference type="PATRIC" id="fig|1454003.3.peg.3750"/>
<sequence>MHWNSFGEFLAMGSHGLYVWGSVVVMAVLMLAEPMLLVHGRKTLVARLKRQLRAEQQEAGANRSPSHHSHNAPRNTPQE</sequence>
<evidence type="ECO:0000256" key="5">
    <source>
        <dbReference type="ARBA" id="ARBA00022448"/>
    </source>
</evidence>
<evidence type="ECO:0000256" key="3">
    <source>
        <dbReference type="ARBA" id="ARBA00008741"/>
    </source>
</evidence>
<keyword evidence="8 12" id="KW-0812">Transmembrane</keyword>
<comment type="caution">
    <text evidence="14">The sequence shown here is derived from an EMBL/GenBank/DDBJ whole genome shotgun (WGS) entry which is preliminary data.</text>
</comment>
<evidence type="ECO:0000256" key="7">
    <source>
        <dbReference type="ARBA" id="ARBA00022519"/>
    </source>
</evidence>
<feature type="region of interest" description="Disordered" evidence="13">
    <location>
        <begin position="54"/>
        <end position="79"/>
    </location>
</feature>
<dbReference type="GO" id="GO:0015886">
    <property type="term" value="P:heme transport"/>
    <property type="evidence" value="ECO:0007669"/>
    <property type="project" value="InterPro"/>
</dbReference>
<dbReference type="AlphaFoldDB" id="A0A011N4Q0"/>
<gene>
    <name evidence="14" type="ORF">AW10_03692</name>
</gene>
<name>A0A011N4Q0_9PROT</name>
<comment type="similarity">
    <text evidence="3 12">Belongs to the CcmD/CycX/HelD family.</text>
</comment>
<evidence type="ECO:0000256" key="6">
    <source>
        <dbReference type="ARBA" id="ARBA00022475"/>
    </source>
</evidence>
<dbReference type="EMBL" id="JEMX01000097">
    <property type="protein sequence ID" value="EXI77503.1"/>
    <property type="molecule type" value="Genomic_DNA"/>
</dbReference>
<evidence type="ECO:0000256" key="1">
    <source>
        <dbReference type="ARBA" id="ARBA00002442"/>
    </source>
</evidence>
<keyword evidence="5 12" id="KW-0813">Transport</keyword>
<dbReference type="Pfam" id="PF04995">
    <property type="entry name" value="CcmD"/>
    <property type="match status" value="1"/>
</dbReference>
<proteinExistence type="inferred from homology"/>
<reference evidence="14 15" key="1">
    <citation type="submission" date="2014-02" db="EMBL/GenBank/DDBJ databases">
        <title>Expanding our view of genomic diversity in Candidatus Accumulibacter clades.</title>
        <authorList>
            <person name="Skennerton C.T."/>
            <person name="Barr J.J."/>
            <person name="Slater F.R."/>
            <person name="Bond P.L."/>
            <person name="Tyson G.W."/>
        </authorList>
    </citation>
    <scope>NUCLEOTIDE SEQUENCE [LARGE SCALE GENOMIC DNA]</scope>
    <source>
        <strain evidence="15">BA-92</strain>
    </source>
</reference>
<evidence type="ECO:0000256" key="11">
    <source>
        <dbReference type="ARBA" id="ARBA00023136"/>
    </source>
</evidence>
<dbReference type="PANTHER" id="PTHR37531:SF1">
    <property type="entry name" value="HEME EXPORTER PROTEIN D"/>
    <property type="match status" value="1"/>
</dbReference>
<evidence type="ECO:0000313" key="14">
    <source>
        <dbReference type="EMBL" id="EXI77503.1"/>
    </source>
</evidence>
<comment type="subcellular location">
    <subcellularLocation>
        <location evidence="2 12">Cell inner membrane</location>
        <topology evidence="2 12">Single-pass membrane protein</topology>
    </subcellularLocation>
</comment>
<evidence type="ECO:0000256" key="9">
    <source>
        <dbReference type="ARBA" id="ARBA00022748"/>
    </source>
</evidence>
<comment type="function">
    <text evidence="1 12">Required for the export of heme to the periplasm for the biogenesis of c-type cytochromes.</text>
</comment>
<dbReference type="PANTHER" id="PTHR37531">
    <property type="entry name" value="HEME EXPORTER PROTEIN D"/>
    <property type="match status" value="1"/>
</dbReference>
<evidence type="ECO:0000256" key="4">
    <source>
        <dbReference type="ARBA" id="ARBA00016461"/>
    </source>
</evidence>